<dbReference type="Pfam" id="PF13624">
    <property type="entry name" value="SurA_N_3"/>
    <property type="match status" value="1"/>
</dbReference>
<evidence type="ECO:0000256" key="5">
    <source>
        <dbReference type="ARBA" id="ARBA00023136"/>
    </source>
</evidence>
<keyword evidence="4" id="KW-1133">Transmembrane helix</keyword>
<dbReference type="PANTHER" id="PTHR47529:SF1">
    <property type="entry name" value="PERIPLASMIC CHAPERONE PPID"/>
    <property type="match status" value="1"/>
</dbReference>
<dbReference type="PANTHER" id="PTHR47529">
    <property type="entry name" value="PEPTIDYL-PROLYL CIS-TRANS ISOMERASE D"/>
    <property type="match status" value="1"/>
</dbReference>
<evidence type="ECO:0000256" key="3">
    <source>
        <dbReference type="ARBA" id="ARBA00022692"/>
    </source>
</evidence>
<reference evidence="9" key="1">
    <citation type="submission" date="2023-03" db="EMBL/GenBank/DDBJ databases">
        <title>Andean soil-derived lignocellulolytic bacterial consortium as a source of novel taxa and putative plastic-active enzymes.</title>
        <authorList>
            <person name="Diaz-Garcia L."/>
            <person name="Chuvochina M."/>
            <person name="Feuerriegel G."/>
            <person name="Bunk B."/>
            <person name="Sproer C."/>
            <person name="Streit W.R."/>
            <person name="Rodriguez L.M."/>
            <person name="Overmann J."/>
            <person name="Jimenez D.J."/>
        </authorList>
    </citation>
    <scope>NUCLEOTIDE SEQUENCE</scope>
    <source>
        <strain evidence="9">MAG 4196</strain>
    </source>
</reference>
<keyword evidence="5" id="KW-0472">Membrane</keyword>
<organism evidence="9 10">
    <name type="scientific">Candidatus Devosia phytovorans</name>
    <dbReference type="NCBI Taxonomy" id="3121372"/>
    <lineage>
        <taxon>Bacteria</taxon>
        <taxon>Pseudomonadati</taxon>
        <taxon>Pseudomonadota</taxon>
        <taxon>Alphaproteobacteria</taxon>
        <taxon>Hyphomicrobiales</taxon>
        <taxon>Devosiaceae</taxon>
        <taxon>Devosia</taxon>
    </lineage>
</organism>
<comment type="similarity">
    <text evidence="7">Belongs to the PpiD chaperone family.</text>
</comment>
<dbReference type="Proteomes" id="UP001217476">
    <property type="component" value="Chromosome"/>
</dbReference>
<keyword evidence="3" id="KW-0812">Transmembrane</keyword>
<evidence type="ECO:0000259" key="8">
    <source>
        <dbReference type="Pfam" id="PF13145"/>
    </source>
</evidence>
<evidence type="ECO:0000313" key="9">
    <source>
        <dbReference type="EMBL" id="WEK05944.1"/>
    </source>
</evidence>
<accession>A0AAJ5VYS3</accession>
<gene>
    <name evidence="9" type="ORF">P0Y65_06735</name>
</gene>
<dbReference type="Pfam" id="PF13145">
    <property type="entry name" value="Rotamase_2"/>
    <property type="match status" value="1"/>
</dbReference>
<dbReference type="SUPFAM" id="SSF109998">
    <property type="entry name" value="Triger factor/SurA peptide-binding domain-like"/>
    <property type="match status" value="1"/>
</dbReference>
<comment type="subcellular location">
    <subcellularLocation>
        <location evidence="1">Cell membrane</location>
        <topology evidence="1">Single-pass type II membrane protein</topology>
    </subcellularLocation>
</comment>
<evidence type="ECO:0000256" key="7">
    <source>
        <dbReference type="ARBA" id="ARBA00038408"/>
    </source>
</evidence>
<dbReference type="InterPro" id="IPR052029">
    <property type="entry name" value="PpiD_chaperone"/>
</dbReference>
<sequence length="625" mass="66347">MLDSLRAFAKSWPGKIMGGFLLVGIAGFGINNVITDLGSNTVARVGNEEINSRTFLRAYQGQLNQVAQQMGSMPLPGDPVAQQIQGQVLLSLAQDAALDQVANSFGLGVSEAKLAEMLREDPSFQNALGTFDASSFSQTLQFSGLTEAEYFEMQGDAAKRQQLILSLFGDTELPATASSLINRYSADQRTIEYFTLNETNIETPAAPTEEELAAYLTEHQAEYRTVETRKVQMLRLSTADLAATKTISDDAIAAEYERTKGSLGEAERRTIQQVPLNAEQVTAFEAGQTAGTPFETLVADAGLTPTDLGTLPQSGITDAALATAAFGLEQGAFTIIDGIGGKRVVHVSAIEGGGTQTLEEASEQIAENLALAQARTELAEVQDQIEELRAAFRPLTEIAERFNLDLYEADVTSGGQQLTVIPDLTPEDQPRVAQAIFKAIEGALTPAIQLAGNGNLWFDLNAIEPARDQTLDEVRDTLTTAMVEERTNNAIMAAQAEAVSRMDAGESIVDVAASLNVFPQISSAFPRFGSEDGTVDAAVASAAFAGPADHHGSAVSQSGDFVVFAVTDLTAAEGPLAQAANDSLENEARVGLYGDFITAVRDDAGLRINQQALDQALALNSGVVQ</sequence>
<keyword evidence="6" id="KW-0143">Chaperone</keyword>
<evidence type="ECO:0000256" key="6">
    <source>
        <dbReference type="ARBA" id="ARBA00023186"/>
    </source>
</evidence>
<dbReference type="AlphaFoldDB" id="A0AAJ5VYS3"/>
<dbReference type="InterPro" id="IPR027304">
    <property type="entry name" value="Trigger_fact/SurA_dom_sf"/>
</dbReference>
<proteinExistence type="inferred from homology"/>
<dbReference type="InterPro" id="IPR000297">
    <property type="entry name" value="PPIase_PpiC"/>
</dbReference>
<evidence type="ECO:0000313" key="10">
    <source>
        <dbReference type="Proteomes" id="UP001217476"/>
    </source>
</evidence>
<keyword evidence="2" id="KW-1003">Cell membrane</keyword>
<dbReference type="EMBL" id="CP119312">
    <property type="protein sequence ID" value="WEK05944.1"/>
    <property type="molecule type" value="Genomic_DNA"/>
</dbReference>
<keyword evidence="9" id="KW-0413">Isomerase</keyword>
<dbReference type="GO" id="GO:0003755">
    <property type="term" value="F:peptidyl-prolyl cis-trans isomerase activity"/>
    <property type="evidence" value="ECO:0007669"/>
    <property type="project" value="InterPro"/>
</dbReference>
<evidence type="ECO:0000256" key="2">
    <source>
        <dbReference type="ARBA" id="ARBA00022475"/>
    </source>
</evidence>
<name>A0AAJ5VYS3_9HYPH</name>
<feature type="domain" description="PpiC" evidence="8">
    <location>
        <begin position="247"/>
        <end position="362"/>
    </location>
</feature>
<evidence type="ECO:0000256" key="1">
    <source>
        <dbReference type="ARBA" id="ARBA00004401"/>
    </source>
</evidence>
<evidence type="ECO:0000256" key="4">
    <source>
        <dbReference type="ARBA" id="ARBA00022989"/>
    </source>
</evidence>
<dbReference type="GO" id="GO:0005886">
    <property type="term" value="C:plasma membrane"/>
    <property type="evidence" value="ECO:0007669"/>
    <property type="project" value="UniProtKB-SubCell"/>
</dbReference>
<protein>
    <submittedName>
        <fullName evidence="9">Peptidylprolyl isomerase</fullName>
    </submittedName>
</protein>